<gene>
    <name evidence="4" type="ORF">Cflav_PD4651</name>
</gene>
<dbReference type="Gene3D" id="3.40.630.10">
    <property type="entry name" value="Zn peptidases"/>
    <property type="match status" value="1"/>
</dbReference>
<accession>B9XE97</accession>
<dbReference type="PANTHER" id="PTHR32481:SF0">
    <property type="entry name" value="AMINOPEPTIDASE YPDE-RELATED"/>
    <property type="match status" value="1"/>
</dbReference>
<name>B9XE97_PEDPL</name>
<dbReference type="AlphaFoldDB" id="B9XE97"/>
<evidence type="ECO:0000256" key="3">
    <source>
        <dbReference type="SAM" id="MobiDB-lite"/>
    </source>
</evidence>
<reference evidence="4 5" key="1">
    <citation type="journal article" date="2011" name="J. Bacteriol.">
        <title>Genome sequence of 'Pedosphaera parvula' Ellin514, an aerobic Verrucomicrobial isolate from pasture soil.</title>
        <authorList>
            <person name="Kant R."/>
            <person name="van Passel M.W."/>
            <person name="Sangwan P."/>
            <person name="Palva A."/>
            <person name="Lucas S."/>
            <person name="Copeland A."/>
            <person name="Lapidus A."/>
            <person name="Glavina Del Rio T."/>
            <person name="Dalin E."/>
            <person name="Tice H."/>
            <person name="Bruce D."/>
            <person name="Goodwin L."/>
            <person name="Pitluck S."/>
            <person name="Chertkov O."/>
            <person name="Larimer F.W."/>
            <person name="Land M.L."/>
            <person name="Hauser L."/>
            <person name="Brettin T.S."/>
            <person name="Detter J.C."/>
            <person name="Han S."/>
            <person name="de Vos W.M."/>
            <person name="Janssen P.H."/>
            <person name="Smidt H."/>
        </authorList>
    </citation>
    <scope>NUCLEOTIDE SEQUENCE [LARGE SCALE GENOMIC DNA]</scope>
    <source>
        <strain evidence="4 5">Ellin514</strain>
    </source>
</reference>
<feature type="region of interest" description="Disordered" evidence="3">
    <location>
        <begin position="356"/>
        <end position="382"/>
    </location>
</feature>
<sequence length="382" mass="42961">MNSQLLSEIASRLMRCPAAPHHEDMVRAEVEKICTEYRLNFARDAYGNLLVRLQTNRAVRPFVLAAHLDHPGFEIIRPLSENKWHARFLGGVGDEYFKRGIPLRLMPGGFPAKLGRKLGKEKEFEIHSEKFFETAPQYAVWELEDFAVRKQHIHGRACDDLVGVASILATLINLKKSRARVNVIGVISLAEEIGFHGALVVANSKVLPKNSLVVSLETSRELPPAKMGKGVIIRVGDRTSLFDSAATRFLMEVAGEFKQKQADFQFQRALMYGGTCEATAYQEYGFQTTAVCVALGNYHNCGVKTKIAPEFVSLHDAWSMVELLSSAARQMPNYPQLVGRLRKRLNNLLHEARQRVVRRSRKQPPKRPRGIAEVEKYPPTSS</sequence>
<evidence type="ECO:0000256" key="1">
    <source>
        <dbReference type="ARBA" id="ARBA00022723"/>
    </source>
</evidence>
<dbReference type="PANTHER" id="PTHR32481">
    <property type="entry name" value="AMINOPEPTIDASE"/>
    <property type="match status" value="1"/>
</dbReference>
<dbReference type="Pfam" id="PF05343">
    <property type="entry name" value="Peptidase_M42"/>
    <property type="match status" value="1"/>
</dbReference>
<dbReference type="InterPro" id="IPR008007">
    <property type="entry name" value="Peptidase_M42"/>
</dbReference>
<dbReference type="InterPro" id="IPR051464">
    <property type="entry name" value="Peptidase_M42_aminopept"/>
</dbReference>
<evidence type="ECO:0000313" key="5">
    <source>
        <dbReference type="Proteomes" id="UP000003688"/>
    </source>
</evidence>
<dbReference type="Proteomes" id="UP000003688">
    <property type="component" value="Unassembled WGS sequence"/>
</dbReference>
<protein>
    <submittedName>
        <fullName evidence="4">Peptidase M42 family protein</fullName>
    </submittedName>
</protein>
<dbReference type="EMBL" id="ABOX02000007">
    <property type="protein sequence ID" value="EEF61988.1"/>
    <property type="molecule type" value="Genomic_DNA"/>
</dbReference>
<dbReference type="SUPFAM" id="SSF53187">
    <property type="entry name" value="Zn-dependent exopeptidases"/>
    <property type="match status" value="1"/>
</dbReference>
<dbReference type="RefSeq" id="WP_007414145.1">
    <property type="nucleotide sequence ID" value="NZ_ABOX02000007.1"/>
</dbReference>
<keyword evidence="1" id="KW-0479">Metal-binding</keyword>
<keyword evidence="2" id="KW-0378">Hydrolase</keyword>
<dbReference type="OrthoDB" id="179902at2"/>
<dbReference type="GO" id="GO:0046872">
    <property type="term" value="F:metal ion binding"/>
    <property type="evidence" value="ECO:0007669"/>
    <property type="project" value="UniProtKB-KW"/>
</dbReference>
<dbReference type="GO" id="GO:0016787">
    <property type="term" value="F:hydrolase activity"/>
    <property type="evidence" value="ECO:0007669"/>
    <property type="project" value="UniProtKB-KW"/>
</dbReference>
<dbReference type="STRING" id="320771.Cflav_PD4651"/>
<evidence type="ECO:0000256" key="2">
    <source>
        <dbReference type="ARBA" id="ARBA00022801"/>
    </source>
</evidence>
<evidence type="ECO:0000313" key="4">
    <source>
        <dbReference type="EMBL" id="EEF61988.1"/>
    </source>
</evidence>
<feature type="compositionally biased region" description="Basic residues" evidence="3">
    <location>
        <begin position="356"/>
        <end position="369"/>
    </location>
</feature>
<keyword evidence="5" id="KW-1185">Reference proteome</keyword>
<comment type="caution">
    <text evidence="4">The sequence shown here is derived from an EMBL/GenBank/DDBJ whole genome shotgun (WGS) entry which is preliminary data.</text>
</comment>
<proteinExistence type="predicted"/>
<organism evidence="4 5">
    <name type="scientific">Pedosphaera parvula (strain Ellin514)</name>
    <dbReference type="NCBI Taxonomy" id="320771"/>
    <lineage>
        <taxon>Bacteria</taxon>
        <taxon>Pseudomonadati</taxon>
        <taxon>Verrucomicrobiota</taxon>
        <taxon>Pedosphaerae</taxon>
        <taxon>Pedosphaerales</taxon>
        <taxon>Pedosphaeraceae</taxon>
        <taxon>Pedosphaera</taxon>
    </lineage>
</organism>